<name>A0ACC0U1Y4_9AGAM</name>
<accession>A0ACC0U1Y4</accession>
<evidence type="ECO:0000313" key="1">
    <source>
        <dbReference type="EMBL" id="KAI9457892.1"/>
    </source>
</evidence>
<sequence length="356" mass="38682">MARPEPAPDPSIFPRYLLDRHPALHARHPPSLDRRASLLRIADEFWSLDARSWAALPSAAAANATTIVSPPGTGTPDAGDEPPPPPPPLASDSAQVVVAGDDHDHDHAVPVPPGIVLRTDYGEGSDDAWAAFCGALRAAEREFLADQDQPEPEPSVPGVERKDELAMDVDADGRAGSEGGSDDEETARGQGDDDEDDEDEDEPLALFSFVSDPASTRFDDISNLRALRLLFDVSVRAAPDSMAPPKSPRHQHQHQHRHRHRLKGLRGLQETYDARGRTLWIFDSRSRADGCARLVSAAGDVATGDSWRARATHMAELQANLAARTLRIDFGGLDGWDYAERQRNMQEADAGYAAIL</sequence>
<dbReference type="EMBL" id="JAGFNK010000216">
    <property type="protein sequence ID" value="KAI9457892.1"/>
    <property type="molecule type" value="Genomic_DNA"/>
</dbReference>
<reference evidence="1" key="1">
    <citation type="submission" date="2021-03" db="EMBL/GenBank/DDBJ databases">
        <title>Evolutionary priming and transition to the ectomycorrhizal habit in an iconic lineage of mushroom-forming fungi: is preadaptation a requirement?</title>
        <authorList>
            <consortium name="DOE Joint Genome Institute"/>
            <person name="Looney B.P."/>
            <person name="Miyauchi S."/>
            <person name="Morin E."/>
            <person name="Drula E."/>
            <person name="Courty P.E."/>
            <person name="Chicoki N."/>
            <person name="Fauchery L."/>
            <person name="Kohler A."/>
            <person name="Kuo A."/>
            <person name="LaButti K."/>
            <person name="Pangilinan J."/>
            <person name="Lipzen A."/>
            <person name="Riley R."/>
            <person name="Andreopoulos W."/>
            <person name="He G."/>
            <person name="Johnson J."/>
            <person name="Barry K.W."/>
            <person name="Grigoriev I.V."/>
            <person name="Nagy L."/>
            <person name="Hibbett D."/>
            <person name="Henrissat B."/>
            <person name="Matheny P.B."/>
            <person name="Labbe J."/>
            <person name="Martin A.F."/>
        </authorList>
    </citation>
    <scope>NUCLEOTIDE SEQUENCE</scope>
    <source>
        <strain evidence="1">BPL698</strain>
    </source>
</reference>
<dbReference type="Proteomes" id="UP001207468">
    <property type="component" value="Unassembled WGS sequence"/>
</dbReference>
<protein>
    <submittedName>
        <fullName evidence="1">Uncharacterized protein</fullName>
    </submittedName>
</protein>
<organism evidence="1 2">
    <name type="scientific">Russula earlei</name>
    <dbReference type="NCBI Taxonomy" id="71964"/>
    <lineage>
        <taxon>Eukaryota</taxon>
        <taxon>Fungi</taxon>
        <taxon>Dikarya</taxon>
        <taxon>Basidiomycota</taxon>
        <taxon>Agaricomycotina</taxon>
        <taxon>Agaricomycetes</taxon>
        <taxon>Russulales</taxon>
        <taxon>Russulaceae</taxon>
        <taxon>Russula</taxon>
    </lineage>
</organism>
<keyword evidence="2" id="KW-1185">Reference proteome</keyword>
<proteinExistence type="predicted"/>
<comment type="caution">
    <text evidence="1">The sequence shown here is derived from an EMBL/GenBank/DDBJ whole genome shotgun (WGS) entry which is preliminary data.</text>
</comment>
<evidence type="ECO:0000313" key="2">
    <source>
        <dbReference type="Proteomes" id="UP001207468"/>
    </source>
</evidence>
<gene>
    <name evidence="1" type="ORF">F5148DRAFT_339280</name>
</gene>